<evidence type="ECO:0000313" key="5">
    <source>
        <dbReference type="EMBL" id="EGC17536.1"/>
    </source>
</evidence>
<keyword evidence="3" id="KW-0804">Transcription</keyword>
<dbReference type="InterPro" id="IPR010982">
    <property type="entry name" value="Lambda_DNA-bd_dom_sf"/>
</dbReference>
<dbReference type="Proteomes" id="UP000004088">
    <property type="component" value="Unassembled WGS sequence"/>
</dbReference>
<dbReference type="PROSITE" id="PS50943">
    <property type="entry name" value="HTH_CROC1"/>
    <property type="match status" value="1"/>
</dbReference>
<dbReference type="SUPFAM" id="SSF51306">
    <property type="entry name" value="LexA/Signal peptidase"/>
    <property type="match status" value="1"/>
</dbReference>
<dbReference type="Pfam" id="PF00717">
    <property type="entry name" value="Peptidase_S24"/>
    <property type="match status" value="1"/>
</dbReference>
<comment type="caution">
    <text evidence="5">The sequence shown here is derived from an EMBL/GenBank/DDBJ whole genome shotgun (WGS) entry which is preliminary data.</text>
</comment>
<keyword evidence="2 5" id="KW-0238">DNA-binding</keyword>
<dbReference type="InterPro" id="IPR001387">
    <property type="entry name" value="Cro/C1-type_HTH"/>
</dbReference>
<dbReference type="Gene3D" id="1.10.260.40">
    <property type="entry name" value="lambda repressor-like DNA-binding domains"/>
    <property type="match status" value="1"/>
</dbReference>
<dbReference type="InterPro" id="IPR039418">
    <property type="entry name" value="LexA-like"/>
</dbReference>
<dbReference type="Gene3D" id="2.10.109.10">
    <property type="entry name" value="Umud Fragment, subunit A"/>
    <property type="match status" value="1"/>
</dbReference>
<evidence type="ECO:0000256" key="1">
    <source>
        <dbReference type="ARBA" id="ARBA00023015"/>
    </source>
</evidence>
<sequence>MNETIGQRIKQMRKERHLTQNDLAKKIQGVSHAAISQWEADLTKPNADNLYDLSLVFNCDFAWLLRGGSGNVTQHELLDISKIPVVSYDYLKEILENSNDTRIINSDKDEYIMSEIKYMGRVIALRVTDDSMKPDFMPDDMVVFDLNLAPAPGEFVVAKIDNRFFFRKFKANELAAENSGSFSLVPLNDDYAPLSSNQYNIQIVGTLVEHRIYRRKR</sequence>
<accession>F0EYC8</accession>
<dbReference type="HOGENOM" id="CLU_066192_1_3_4"/>
<keyword evidence="1" id="KW-0805">Transcription regulation</keyword>
<keyword evidence="6" id="KW-1185">Reference proteome</keyword>
<dbReference type="CDD" id="cd06529">
    <property type="entry name" value="S24_LexA-like"/>
    <property type="match status" value="1"/>
</dbReference>
<dbReference type="STRING" id="888741.HMPREF9098_0862"/>
<dbReference type="RefSeq" id="WP_003782190.1">
    <property type="nucleotide sequence ID" value="NZ_GL870929.1"/>
</dbReference>
<evidence type="ECO:0000313" key="6">
    <source>
        <dbReference type="Proteomes" id="UP000004088"/>
    </source>
</evidence>
<dbReference type="Pfam" id="PF01381">
    <property type="entry name" value="HTH_3"/>
    <property type="match status" value="1"/>
</dbReference>
<dbReference type="PANTHER" id="PTHR40661">
    <property type="match status" value="1"/>
</dbReference>
<dbReference type="InterPro" id="IPR036286">
    <property type="entry name" value="LexA/Signal_pep-like_sf"/>
</dbReference>
<feature type="domain" description="HTH cro/C1-type" evidence="4">
    <location>
        <begin position="9"/>
        <end position="64"/>
    </location>
</feature>
<evidence type="ECO:0000256" key="2">
    <source>
        <dbReference type="ARBA" id="ARBA00023125"/>
    </source>
</evidence>
<protein>
    <submittedName>
        <fullName evidence="5">DNA-binding helix-turn-helix protein</fullName>
    </submittedName>
</protein>
<reference evidence="5 6" key="1">
    <citation type="submission" date="2011-01" db="EMBL/GenBank/DDBJ databases">
        <authorList>
            <person name="Muzny D."/>
            <person name="Qin X."/>
            <person name="Deng J."/>
            <person name="Jiang H."/>
            <person name="Liu Y."/>
            <person name="Qu J."/>
            <person name="Song X.-Z."/>
            <person name="Zhang L."/>
            <person name="Thornton R."/>
            <person name="Coyle M."/>
            <person name="Francisco L."/>
            <person name="Jackson L."/>
            <person name="Javaid M."/>
            <person name="Korchina V."/>
            <person name="Kovar C."/>
            <person name="Mata R."/>
            <person name="Mathew T."/>
            <person name="Ngo R."/>
            <person name="Nguyen L."/>
            <person name="Nguyen N."/>
            <person name="Okwuonu G."/>
            <person name="Ongeri F."/>
            <person name="Pham C."/>
            <person name="Simmons D."/>
            <person name="Wilczek-Boney K."/>
            <person name="Hale W."/>
            <person name="Jakkamsetti A."/>
            <person name="Pham P."/>
            <person name="Ruth R."/>
            <person name="San Lucas F."/>
            <person name="Warren J."/>
            <person name="Zhang J."/>
            <person name="Zhao Z."/>
            <person name="Zhou C."/>
            <person name="Zhu D."/>
            <person name="Lee S."/>
            <person name="Bess C."/>
            <person name="Blankenburg K."/>
            <person name="Forbes L."/>
            <person name="Fu Q."/>
            <person name="Gubbala S."/>
            <person name="Hirani K."/>
            <person name="Jayaseelan J.C."/>
            <person name="Lara F."/>
            <person name="Munidasa M."/>
            <person name="Palculict T."/>
            <person name="Patil S."/>
            <person name="Pu L.-L."/>
            <person name="Saada N."/>
            <person name="Tang L."/>
            <person name="Weissenberger G."/>
            <person name="Zhu Y."/>
            <person name="Hemphill L."/>
            <person name="Shang Y."/>
            <person name="Youmans B."/>
            <person name="Ayvaz T."/>
            <person name="Ross M."/>
            <person name="Santibanez J."/>
            <person name="Aqrawi P."/>
            <person name="Gross S."/>
            <person name="Joshi V."/>
            <person name="Fowler G."/>
            <person name="Nazareth L."/>
            <person name="Reid J."/>
            <person name="Worley K."/>
            <person name="Petrosino J."/>
            <person name="Highlander S."/>
            <person name="Gibbs R."/>
        </authorList>
    </citation>
    <scope>NUCLEOTIDE SEQUENCE [LARGE SCALE GENOMIC DNA]</scope>
    <source>
        <strain evidence="5 6">ATCC 33394</strain>
    </source>
</reference>
<dbReference type="EMBL" id="AEWV01000015">
    <property type="protein sequence ID" value="EGC17536.1"/>
    <property type="molecule type" value="Genomic_DNA"/>
</dbReference>
<organism evidence="5 6">
    <name type="scientific">Kingella denitrificans ATCC 33394</name>
    <dbReference type="NCBI Taxonomy" id="888741"/>
    <lineage>
        <taxon>Bacteria</taxon>
        <taxon>Pseudomonadati</taxon>
        <taxon>Pseudomonadota</taxon>
        <taxon>Betaproteobacteria</taxon>
        <taxon>Neisseriales</taxon>
        <taxon>Neisseriaceae</taxon>
        <taxon>Kingella</taxon>
    </lineage>
</organism>
<name>F0EYC8_9NEIS</name>
<dbReference type="SMART" id="SM00530">
    <property type="entry name" value="HTH_XRE"/>
    <property type="match status" value="1"/>
</dbReference>
<dbReference type="PANTHER" id="PTHR40661:SF3">
    <property type="entry name" value="FELS-1 PROPHAGE TRANSCRIPTIONAL REGULATOR"/>
    <property type="match status" value="1"/>
</dbReference>
<dbReference type="CDD" id="cd00093">
    <property type="entry name" value="HTH_XRE"/>
    <property type="match status" value="1"/>
</dbReference>
<dbReference type="GO" id="GO:0003677">
    <property type="term" value="F:DNA binding"/>
    <property type="evidence" value="ECO:0007669"/>
    <property type="project" value="UniProtKB-KW"/>
</dbReference>
<dbReference type="AlphaFoldDB" id="F0EYC8"/>
<evidence type="ECO:0000256" key="3">
    <source>
        <dbReference type="ARBA" id="ARBA00023163"/>
    </source>
</evidence>
<dbReference type="InterPro" id="IPR015927">
    <property type="entry name" value="Peptidase_S24_S26A/B/C"/>
</dbReference>
<evidence type="ECO:0000259" key="4">
    <source>
        <dbReference type="PROSITE" id="PS50943"/>
    </source>
</evidence>
<gene>
    <name evidence="5" type="ORF">HMPREF9098_0862</name>
</gene>
<proteinExistence type="predicted"/>
<dbReference type="SUPFAM" id="SSF47413">
    <property type="entry name" value="lambda repressor-like DNA-binding domains"/>
    <property type="match status" value="1"/>
</dbReference>